<dbReference type="InterPro" id="IPR049945">
    <property type="entry name" value="AAA_22"/>
</dbReference>
<dbReference type="SUPFAM" id="SSF55073">
    <property type="entry name" value="Nucleotide cyclase"/>
    <property type="match status" value="1"/>
</dbReference>
<organism evidence="2 3">
    <name type="scientific">[Mycobacterium] manitobense</name>
    <dbReference type="NCBI Taxonomy" id="190147"/>
    <lineage>
        <taxon>Bacteria</taxon>
        <taxon>Bacillati</taxon>
        <taxon>Actinomycetota</taxon>
        <taxon>Actinomycetes</taxon>
        <taxon>Mycobacteriales</taxon>
        <taxon>Mycobacteriaceae</taxon>
        <taxon>Mycolicibacterium</taxon>
    </lineage>
</organism>
<dbReference type="GO" id="GO:0035556">
    <property type="term" value="P:intracellular signal transduction"/>
    <property type="evidence" value="ECO:0007669"/>
    <property type="project" value="InterPro"/>
</dbReference>
<dbReference type="InterPro" id="IPR027417">
    <property type="entry name" value="P-loop_NTPase"/>
</dbReference>
<dbReference type="Gene3D" id="3.30.70.1230">
    <property type="entry name" value="Nucleotide cyclase"/>
    <property type="match status" value="1"/>
</dbReference>
<dbReference type="Proteomes" id="UP001140293">
    <property type="component" value="Unassembled WGS sequence"/>
</dbReference>
<dbReference type="SUPFAM" id="SSF52540">
    <property type="entry name" value="P-loop containing nucleoside triphosphate hydrolases"/>
    <property type="match status" value="1"/>
</dbReference>
<dbReference type="GO" id="GO:0009190">
    <property type="term" value="P:cyclic nucleotide biosynthetic process"/>
    <property type="evidence" value="ECO:0007669"/>
    <property type="project" value="InterPro"/>
</dbReference>
<proteinExistence type="predicted"/>
<dbReference type="InterPro" id="IPR029787">
    <property type="entry name" value="Nucleotide_cyclase"/>
</dbReference>
<sequence>MTFLFTDIEGSTRRWEADAGGMRVALAEHDESLRQVIDSHGGWLFKHTGDGVCAAFASPRAAIDAAVAAQRTLELPVRMGIATGEAERRGQDYFGVVLNRVARVMSAGHGRQILLAESTAALVGDVGLIRLGPRRLRDVPVPVTIFQVCADGLQTTFPPLRAVGPTPGNLRPQVARLVGRDAVLAEITDTVRNHQVVTLTGVGGVGKTRLALAVAARLENEMPDGVWVMELAAVADPAAVPDAVATVLGITQQPGESLVDTIGAALEDRNQLLVFDNCEHLLEASAALIDVVVAHSATVKILATSREGLGLAEERVRTVPSLEVAAGTASAAVALFVERADAASQRFSMQDQRTADAVLEICRRLDGIPLAIELAASRMASMSAMDVRDHLDQRFRLLTGTRRGLQRHQTLRHAVGWSYELLDDREKAMLMRCSVFVGGFTLASACAVAGSGCPDEVAVLDVLDALVRKSLLSAEQTAGATRYSMLETIREFGEERLAEHGDGAATRSAHARHFAGCERDLLRLWDGPRQREAYAWLDAEWTNLRTAFRCAADSGDIEVAAAIACCCAPLGYMVENFEAIAWAEELVEPARTAGHPRLAALCVASALSMWPGRFEDAVRYSEWGQLAIGDGAGVEFGLEGWLAGPLLAIGEPDRAAAWCRNRLARHPDSHGLVRACLVMALWNLGTVEEATAATEGLLETAESSGNPHMLSFALFAYGRAFRSVDHVRALDAMRRGLAIARESGNRTNESHLAVNMAIVEATHGDTMTALDHVAMAIGNQGDAANRIVASRRLVILAYLFDRIGRYEPAARLVGFAASPFATAVFPEIQGALEHLQEVLGETRYASLTHAGATTSTNEMVNFAHEQIDQVRSALTRPA</sequence>
<protein>
    <submittedName>
        <fullName evidence="2">Adenylate/guanylate cyclase domain-containing protein</fullName>
    </submittedName>
</protein>
<name>A0A9X3C0X1_9MYCO</name>
<dbReference type="AlphaFoldDB" id="A0A9X3C0X1"/>
<accession>A0A9X3C0X1</accession>
<evidence type="ECO:0000259" key="1">
    <source>
        <dbReference type="PROSITE" id="PS50125"/>
    </source>
</evidence>
<dbReference type="SUPFAM" id="SSF48452">
    <property type="entry name" value="TPR-like"/>
    <property type="match status" value="2"/>
</dbReference>
<dbReference type="SMART" id="SM00044">
    <property type="entry name" value="CYCc"/>
    <property type="match status" value="1"/>
</dbReference>
<dbReference type="Gene3D" id="1.25.40.10">
    <property type="entry name" value="Tetratricopeptide repeat domain"/>
    <property type="match status" value="1"/>
</dbReference>
<comment type="caution">
    <text evidence="2">The sequence shown here is derived from an EMBL/GenBank/DDBJ whole genome shotgun (WGS) entry which is preliminary data.</text>
</comment>
<dbReference type="CDD" id="cd07302">
    <property type="entry name" value="CHD"/>
    <property type="match status" value="1"/>
</dbReference>
<keyword evidence="3" id="KW-1185">Reference proteome</keyword>
<dbReference type="GO" id="GO:0004016">
    <property type="term" value="F:adenylate cyclase activity"/>
    <property type="evidence" value="ECO:0007669"/>
    <property type="project" value="UniProtKB-ARBA"/>
</dbReference>
<dbReference type="InterPro" id="IPR001054">
    <property type="entry name" value="A/G_cyclase"/>
</dbReference>
<dbReference type="Pfam" id="PF25872">
    <property type="entry name" value="HTH_77"/>
    <property type="match status" value="1"/>
</dbReference>
<evidence type="ECO:0000313" key="3">
    <source>
        <dbReference type="Proteomes" id="UP001140293"/>
    </source>
</evidence>
<dbReference type="EMBL" id="JACKSJ010000270">
    <property type="protein sequence ID" value="MCV7174077.1"/>
    <property type="molecule type" value="Genomic_DNA"/>
</dbReference>
<dbReference type="PANTHER" id="PTHR47691">
    <property type="entry name" value="REGULATOR-RELATED"/>
    <property type="match status" value="1"/>
</dbReference>
<dbReference type="InterPro" id="IPR011990">
    <property type="entry name" value="TPR-like_helical_dom_sf"/>
</dbReference>
<dbReference type="Pfam" id="PF13401">
    <property type="entry name" value="AAA_22"/>
    <property type="match status" value="1"/>
</dbReference>
<evidence type="ECO:0000313" key="2">
    <source>
        <dbReference type="EMBL" id="MCV7174077.1"/>
    </source>
</evidence>
<dbReference type="PROSITE" id="PS50125">
    <property type="entry name" value="GUANYLATE_CYCLASE_2"/>
    <property type="match status" value="1"/>
</dbReference>
<feature type="domain" description="Guanylate cyclase" evidence="1">
    <location>
        <begin position="2"/>
        <end position="105"/>
    </location>
</feature>
<reference evidence="2" key="1">
    <citation type="submission" date="2020-07" db="EMBL/GenBank/DDBJ databases">
        <authorList>
            <person name="Pettersson B.M.F."/>
            <person name="Behra P.R.K."/>
            <person name="Ramesh M."/>
            <person name="Das S."/>
            <person name="Dasgupta S."/>
            <person name="Kirsebom L.A."/>
        </authorList>
    </citation>
    <scope>NUCLEOTIDE SEQUENCE</scope>
    <source>
        <strain evidence="2">DSM 44615</strain>
    </source>
</reference>
<reference evidence="2" key="2">
    <citation type="journal article" date="2022" name="BMC Genomics">
        <title>Comparative genome analysis of mycobacteria focusing on tRNA and non-coding RNA.</title>
        <authorList>
            <person name="Behra P.R.K."/>
            <person name="Pettersson B.M.F."/>
            <person name="Ramesh M."/>
            <person name="Das S."/>
            <person name="Dasgupta S."/>
            <person name="Kirsebom L.A."/>
        </authorList>
    </citation>
    <scope>NUCLEOTIDE SEQUENCE</scope>
    <source>
        <strain evidence="2">DSM 44615</strain>
    </source>
</reference>
<dbReference type="InterPro" id="IPR058852">
    <property type="entry name" value="HTH_77"/>
</dbReference>
<dbReference type="PRINTS" id="PR00364">
    <property type="entry name" value="DISEASERSIST"/>
</dbReference>
<gene>
    <name evidence="2" type="ORF">H7I41_29585</name>
</gene>
<dbReference type="PANTHER" id="PTHR47691:SF3">
    <property type="entry name" value="HTH-TYPE TRANSCRIPTIONAL REGULATOR RV0890C-RELATED"/>
    <property type="match status" value="1"/>
</dbReference>
<dbReference type="GO" id="GO:0043531">
    <property type="term" value="F:ADP binding"/>
    <property type="evidence" value="ECO:0007669"/>
    <property type="project" value="InterPro"/>
</dbReference>
<dbReference type="Gene3D" id="3.40.50.300">
    <property type="entry name" value="P-loop containing nucleotide triphosphate hydrolases"/>
    <property type="match status" value="1"/>
</dbReference>